<sequence length="104" mass="12038">MIHCCTGNREIVRRSDVNGVEAIVVDSAPLPITIHQVHKPAQSLQKTNVDEILITEVHLPWNQRISIAKRDRRTIEELWEEVSKATNGKYLSEDAKRKWKNLRD</sequence>
<accession>A0A151ICP4</accession>
<dbReference type="InterPro" id="IPR006578">
    <property type="entry name" value="MADF-dom"/>
</dbReference>
<gene>
    <name evidence="2" type="ORF">ALC62_11197</name>
</gene>
<dbReference type="Proteomes" id="UP000078542">
    <property type="component" value="Unassembled WGS sequence"/>
</dbReference>
<name>A0A151ICP4_9HYME</name>
<proteinExistence type="predicted"/>
<dbReference type="EMBL" id="KQ978019">
    <property type="protein sequence ID" value="KYM98108.1"/>
    <property type="molecule type" value="Genomic_DNA"/>
</dbReference>
<protein>
    <recommendedName>
        <fullName evidence="1">MADF domain-containing protein</fullName>
    </recommendedName>
</protein>
<evidence type="ECO:0000313" key="3">
    <source>
        <dbReference type="Proteomes" id="UP000078542"/>
    </source>
</evidence>
<organism evidence="2 3">
    <name type="scientific">Cyphomyrmex costatus</name>
    <dbReference type="NCBI Taxonomy" id="456900"/>
    <lineage>
        <taxon>Eukaryota</taxon>
        <taxon>Metazoa</taxon>
        <taxon>Ecdysozoa</taxon>
        <taxon>Arthropoda</taxon>
        <taxon>Hexapoda</taxon>
        <taxon>Insecta</taxon>
        <taxon>Pterygota</taxon>
        <taxon>Neoptera</taxon>
        <taxon>Endopterygota</taxon>
        <taxon>Hymenoptera</taxon>
        <taxon>Apocrita</taxon>
        <taxon>Aculeata</taxon>
        <taxon>Formicoidea</taxon>
        <taxon>Formicidae</taxon>
        <taxon>Myrmicinae</taxon>
        <taxon>Cyphomyrmex</taxon>
    </lineage>
</organism>
<dbReference type="AlphaFoldDB" id="A0A151ICP4"/>
<dbReference type="Pfam" id="PF10545">
    <property type="entry name" value="MADF_DNA_bdg"/>
    <property type="match status" value="1"/>
</dbReference>
<evidence type="ECO:0000259" key="1">
    <source>
        <dbReference type="Pfam" id="PF10545"/>
    </source>
</evidence>
<keyword evidence="3" id="KW-1185">Reference proteome</keyword>
<evidence type="ECO:0000313" key="2">
    <source>
        <dbReference type="EMBL" id="KYM98108.1"/>
    </source>
</evidence>
<reference evidence="2 3" key="1">
    <citation type="submission" date="2016-03" db="EMBL/GenBank/DDBJ databases">
        <title>Cyphomyrmex costatus WGS genome.</title>
        <authorList>
            <person name="Nygaard S."/>
            <person name="Hu H."/>
            <person name="Boomsma J."/>
            <person name="Zhang G."/>
        </authorList>
    </citation>
    <scope>NUCLEOTIDE SEQUENCE [LARGE SCALE GENOMIC DNA]</scope>
    <source>
        <strain evidence="2">MS0001</strain>
        <tissue evidence="2">Whole body</tissue>
    </source>
</reference>
<feature type="domain" description="MADF" evidence="1">
    <location>
        <begin position="62"/>
        <end position="104"/>
    </location>
</feature>